<dbReference type="RefSeq" id="WP_136550579.1">
    <property type="nucleotide sequence ID" value="NZ_CP031093.1"/>
</dbReference>
<keyword evidence="4" id="KW-1185">Reference proteome</keyword>
<dbReference type="KEGG" id="hmi:soil367_10015"/>
<feature type="region of interest" description="Disordered" evidence="1">
    <location>
        <begin position="320"/>
        <end position="423"/>
    </location>
</feature>
<dbReference type="InterPro" id="IPR052026">
    <property type="entry name" value="ExeA_AAA_ATPase_DNA-bind"/>
</dbReference>
<dbReference type="PANTHER" id="PTHR35894">
    <property type="entry name" value="GENERAL SECRETION PATHWAY PROTEIN A-RELATED"/>
    <property type="match status" value="1"/>
</dbReference>
<dbReference type="SMART" id="SM00382">
    <property type="entry name" value="AAA"/>
    <property type="match status" value="1"/>
</dbReference>
<dbReference type="SUPFAM" id="SSF47090">
    <property type="entry name" value="PGBD-like"/>
    <property type="match status" value="1"/>
</dbReference>
<sequence>MYNDFFGLREAPFSIAPDPRYLYLSERHKEALAHLMYGVQGQGGFIVITGEVGTGKTTVCRCFLDSVPEHVDVALVLNPKLSARELLASICDELALRYPAGASIKRLIDVINSHLLASHAQGRHTVLVIDEAQNLTPDVLEQLRLLTNLETGEKKLLQIVLLGQPELQEMLDQRELRQLAQRITARYHLNALDRQELSSYIRYRLSVAGGRHLIFSPAALKTLYRLSNGIPRLINLIADRALLGAYSQNSGVVDSAVIRKAAGEVLGRSGATGFAFGSLGPRQLVMASMVASVVAIVALTWALSTLDFLRPTGSAAVVQQSAPAEIPAPETGAEIQSPDTEDTVEQTLADSISGSDSDVDENPANQGDPEAQGNGPETRGNDPGARGNDPETRGNMVPESDSLEIADPEQSGPSGDQLLGQWVAGRDNTGPAYRSLFQAWNLTYGEDGFGSACGYAQAHGLRCLHRQGNWRSLEQLDRPAVLRLHNAVGEPFHVALLGLDEERARIALDGTEHVLPRAQVDRYWLGDYSVVWKLPPYELEPGDNAISKETWLQQSLATVRGKYRLPDAVVNGAGEVSLEEQVAWFQRRAGLIPDGIPGTVTLIRLNSELDPTLPRLSGAVIPKHLARQD</sequence>
<dbReference type="PANTHER" id="PTHR35894:SF1">
    <property type="entry name" value="PHOSPHORIBULOKINASE _ URIDINE KINASE FAMILY"/>
    <property type="match status" value="1"/>
</dbReference>
<dbReference type="InterPro" id="IPR003593">
    <property type="entry name" value="AAA+_ATPase"/>
</dbReference>
<dbReference type="Gene3D" id="3.90.70.10">
    <property type="entry name" value="Cysteine proteinases"/>
    <property type="match status" value="1"/>
</dbReference>
<dbReference type="InterPro" id="IPR036365">
    <property type="entry name" value="PGBD-like_sf"/>
</dbReference>
<dbReference type="AlphaFoldDB" id="A0A4P7XGU5"/>
<dbReference type="CDD" id="cd00009">
    <property type="entry name" value="AAA"/>
    <property type="match status" value="1"/>
</dbReference>
<evidence type="ECO:0000313" key="4">
    <source>
        <dbReference type="Proteomes" id="UP000298049"/>
    </source>
</evidence>
<proteinExistence type="predicted"/>
<dbReference type="GO" id="GO:0016887">
    <property type="term" value="F:ATP hydrolysis activity"/>
    <property type="evidence" value="ECO:0007669"/>
    <property type="project" value="InterPro"/>
</dbReference>
<dbReference type="InterPro" id="IPR027417">
    <property type="entry name" value="P-loop_NTPase"/>
</dbReference>
<dbReference type="Pfam" id="PF13401">
    <property type="entry name" value="AAA_22"/>
    <property type="match status" value="1"/>
</dbReference>
<dbReference type="OrthoDB" id="9780149at2"/>
<protein>
    <submittedName>
        <fullName evidence="3">Peptidoglycan-binding protein</fullName>
    </submittedName>
</protein>
<gene>
    <name evidence="3" type="ORF">soil367_10015</name>
</gene>
<name>A0A4P7XGU5_9ALTE</name>
<dbReference type="Gene3D" id="3.40.50.300">
    <property type="entry name" value="P-loop containing nucleotide triphosphate hydrolases"/>
    <property type="match status" value="1"/>
</dbReference>
<dbReference type="SUPFAM" id="SSF52540">
    <property type="entry name" value="P-loop containing nucleoside triphosphate hydrolases"/>
    <property type="match status" value="1"/>
</dbReference>
<evidence type="ECO:0000313" key="3">
    <source>
        <dbReference type="EMBL" id="QCF26239.1"/>
    </source>
</evidence>
<dbReference type="Pfam" id="PF01471">
    <property type="entry name" value="PG_binding_1"/>
    <property type="match status" value="1"/>
</dbReference>
<feature type="compositionally biased region" description="Polar residues" evidence="1">
    <location>
        <begin position="345"/>
        <end position="356"/>
    </location>
</feature>
<accession>A0A4P7XGU5</accession>
<feature type="domain" description="AAA+ ATPase" evidence="2">
    <location>
        <begin position="42"/>
        <end position="186"/>
    </location>
</feature>
<organism evidence="3 4">
    <name type="scientific">Hydrocarboniclastica marina</name>
    <dbReference type="NCBI Taxonomy" id="2259620"/>
    <lineage>
        <taxon>Bacteria</taxon>
        <taxon>Pseudomonadati</taxon>
        <taxon>Pseudomonadota</taxon>
        <taxon>Gammaproteobacteria</taxon>
        <taxon>Alteromonadales</taxon>
        <taxon>Alteromonadaceae</taxon>
        <taxon>Hydrocarboniclastica</taxon>
    </lineage>
</organism>
<reference evidence="3 4" key="1">
    <citation type="submission" date="2018-07" db="EMBL/GenBank/DDBJ databases">
        <title>Marsedoiliclastica nanhaica gen. nov. sp. nov., a novel marine hydrocarbonoclastic bacterium isolated from an in-situ enriched hydrocarbon-degrading consortium in deep-sea sediment.</title>
        <authorList>
            <person name="Dong C."/>
            <person name="Ma T."/>
            <person name="Liu R."/>
            <person name="Shao Z."/>
        </authorList>
    </citation>
    <scope>NUCLEOTIDE SEQUENCE [LARGE SCALE GENOMIC DNA]</scope>
    <source>
        <strain evidence="4">soil36-7</strain>
    </source>
</reference>
<dbReference type="InterPro" id="IPR049945">
    <property type="entry name" value="AAA_22"/>
</dbReference>
<evidence type="ECO:0000256" key="1">
    <source>
        <dbReference type="SAM" id="MobiDB-lite"/>
    </source>
</evidence>
<dbReference type="Proteomes" id="UP000298049">
    <property type="component" value="Chromosome"/>
</dbReference>
<dbReference type="InterPro" id="IPR002477">
    <property type="entry name" value="Peptidoglycan-bd-like"/>
</dbReference>
<evidence type="ECO:0000259" key="2">
    <source>
        <dbReference type="SMART" id="SM00382"/>
    </source>
</evidence>
<dbReference type="EMBL" id="CP031093">
    <property type="protein sequence ID" value="QCF26239.1"/>
    <property type="molecule type" value="Genomic_DNA"/>
</dbReference>